<reference evidence="7" key="1">
    <citation type="submission" date="2021-03" db="EMBL/GenBank/DDBJ databases">
        <title>Chromosome level genome of the anhydrobiotic midge Polypedilum vanderplanki.</title>
        <authorList>
            <person name="Yoshida Y."/>
            <person name="Kikawada T."/>
            <person name="Gusev O."/>
        </authorList>
    </citation>
    <scope>NUCLEOTIDE SEQUENCE</scope>
    <source>
        <strain evidence="7">NIAS01</strain>
        <tissue evidence="7">Whole body or cell culture</tissue>
    </source>
</reference>
<dbReference type="PROSITE" id="PS51192">
    <property type="entry name" value="HELICASE_ATP_BIND_1"/>
    <property type="match status" value="1"/>
</dbReference>
<keyword evidence="2" id="KW-0378">Hydrolase</keyword>
<comment type="caution">
    <text evidence="7">The sequence shown here is derived from an EMBL/GenBank/DDBJ whole genome shotgun (WGS) entry which is preliminary data.</text>
</comment>
<dbReference type="GO" id="GO:0008094">
    <property type="term" value="F:ATP-dependent activity, acting on DNA"/>
    <property type="evidence" value="ECO:0007669"/>
    <property type="project" value="TreeGrafter"/>
</dbReference>
<feature type="compositionally biased region" description="Acidic residues" evidence="4">
    <location>
        <begin position="10"/>
        <end position="20"/>
    </location>
</feature>
<dbReference type="GO" id="GO:0005524">
    <property type="term" value="F:ATP binding"/>
    <property type="evidence" value="ECO:0007669"/>
    <property type="project" value="UniProtKB-KW"/>
</dbReference>
<dbReference type="Proteomes" id="UP001107558">
    <property type="component" value="Chromosome 1"/>
</dbReference>
<dbReference type="CDD" id="cd18793">
    <property type="entry name" value="SF2_C_SNF"/>
    <property type="match status" value="1"/>
</dbReference>
<evidence type="ECO:0000256" key="3">
    <source>
        <dbReference type="ARBA" id="ARBA00022840"/>
    </source>
</evidence>
<dbReference type="Pfam" id="PF00176">
    <property type="entry name" value="SNF2-rel_dom"/>
    <property type="match status" value="1"/>
</dbReference>
<feature type="region of interest" description="Disordered" evidence="4">
    <location>
        <begin position="163"/>
        <end position="208"/>
    </location>
</feature>
<dbReference type="SMART" id="SM00487">
    <property type="entry name" value="DEXDc"/>
    <property type="match status" value="1"/>
</dbReference>
<dbReference type="GO" id="GO:0006281">
    <property type="term" value="P:DNA repair"/>
    <property type="evidence" value="ECO:0007669"/>
    <property type="project" value="TreeGrafter"/>
</dbReference>
<dbReference type="InterPro" id="IPR038718">
    <property type="entry name" value="SNF2-like_sf"/>
</dbReference>
<name>A0A9J6CEE5_POLVA</name>
<dbReference type="Gene3D" id="3.40.50.10810">
    <property type="entry name" value="Tandem AAA-ATPase domain"/>
    <property type="match status" value="1"/>
</dbReference>
<dbReference type="InterPro" id="IPR050628">
    <property type="entry name" value="SNF2_RAD54_helicase_TF"/>
</dbReference>
<dbReference type="EMBL" id="JADBJN010000001">
    <property type="protein sequence ID" value="KAG5680553.1"/>
    <property type="molecule type" value="Genomic_DNA"/>
</dbReference>
<evidence type="ECO:0000256" key="4">
    <source>
        <dbReference type="SAM" id="MobiDB-lite"/>
    </source>
</evidence>
<evidence type="ECO:0008006" key="9">
    <source>
        <dbReference type="Google" id="ProtNLM"/>
    </source>
</evidence>
<protein>
    <recommendedName>
        <fullName evidence="9">Transcription termination factor 2</fullName>
    </recommendedName>
</protein>
<sequence>MKVNNHISSDSDESEYENSEDNNNTTAESSIIINESINDSNISSNIDEISNKNASSEHVEISETDEDDESKIEVSQNSFIDQNAEAIKSESENDSDSENEDDDVPLKRKATTAVNRIVDSDSSDEEVIEKRKSIYALEPEGDLSIHIEDAAYSKSTRRSIHGFEIKQEKHSIKEEPFSENEESDDESDIIISSDDDDVEEGNESEDKENLDYSGMIEKKLSSTIRSPMKENFKSELIETETSFNQTSDHESSIKKVSRASYDRIVAEKYALANRISSMKKLLEMNAGLPDGGKKLQDAIVKLEHELIEKETAIKFLLIDENESIKNSIKRSFMSESEVSDTSYSVKESSANDDYIEVKDVQPKYTGKIGLKHFEQQKALTVEKLQDIYASLDERPGEDVVSTPPKYLKIDLMRHQLHAIAFMIWRETKQKPRGGILADDMGLGKTLTVISLIMKQLQVYEDREEDEEDTDTDDDEKVEENAWIARGHKNLRAGGTLVICPASLINQWEQEIKTKIKKGALDVNVFHGPKRETHARTLAKYDVVITTYQIVVSEHKNEGCLFGIKWDRIVLDEGHVIRNYRSKQSEAVCALLGKKRWVLTGTPIQNKEFDIYAAIKFLRCNPFDDLRYWRTWIETKGGSSPRLQALLKSILLRRTKQQLQESGEIQSLPQKHFEQIYVTLNREERAVYNRIMALSKQIFAQFLDQHHQKHNNYTYDNKNLGKLHQKFAKMHQVDREIQAHEILTLLLRLRQVCCHPGLVKSMIENSDIDKDLLDKDLSGSGNDSDLDILNKLQNLKIGDSNDIEELNIAKNSEVFNFDIPSSKIEKLMSIIREKLIETDDKAIIVSQWVTYLNIIKAMLEVEGIDYCELNGTIPVKNRNDIVVDFNDASSNKKVMLLSITAGGVGLNLVGANQLYVMDPHWNPQIEQQAQDRIYRFGQKKDVKIIKFICDDTIEENILKKQQEKLELALSTLTGAKRNATKLTIDDLKDIFGMK</sequence>
<feature type="compositionally biased region" description="Low complexity" evidence="4">
    <location>
        <begin position="21"/>
        <end position="32"/>
    </location>
</feature>
<dbReference type="PANTHER" id="PTHR45626:SF50">
    <property type="entry name" value="TRANSCRIPTION TERMINATION FACTOR 2"/>
    <property type="match status" value="1"/>
</dbReference>
<dbReference type="InterPro" id="IPR000330">
    <property type="entry name" value="SNF2_N"/>
</dbReference>
<dbReference type="PANTHER" id="PTHR45626">
    <property type="entry name" value="TRANSCRIPTION TERMINATION FACTOR 2-RELATED"/>
    <property type="match status" value="1"/>
</dbReference>
<gene>
    <name evidence="7" type="ORF">PVAND_010054</name>
</gene>
<dbReference type="GO" id="GO:0005634">
    <property type="term" value="C:nucleus"/>
    <property type="evidence" value="ECO:0007669"/>
    <property type="project" value="TreeGrafter"/>
</dbReference>
<dbReference type="PROSITE" id="PS51194">
    <property type="entry name" value="HELICASE_CTER"/>
    <property type="match status" value="1"/>
</dbReference>
<keyword evidence="3" id="KW-0067">ATP-binding</keyword>
<feature type="region of interest" description="Disordered" evidence="4">
    <location>
        <begin position="51"/>
        <end position="128"/>
    </location>
</feature>
<dbReference type="InterPro" id="IPR049730">
    <property type="entry name" value="SNF2/RAD54-like_C"/>
</dbReference>
<evidence type="ECO:0000313" key="7">
    <source>
        <dbReference type="EMBL" id="KAG5680553.1"/>
    </source>
</evidence>
<keyword evidence="8" id="KW-1185">Reference proteome</keyword>
<feature type="domain" description="Helicase ATP-binding" evidence="5">
    <location>
        <begin position="425"/>
        <end position="620"/>
    </location>
</feature>
<dbReference type="GO" id="GO:0016787">
    <property type="term" value="F:hydrolase activity"/>
    <property type="evidence" value="ECO:0007669"/>
    <property type="project" value="UniProtKB-KW"/>
</dbReference>
<dbReference type="InterPro" id="IPR001650">
    <property type="entry name" value="Helicase_C-like"/>
</dbReference>
<proteinExistence type="predicted"/>
<feature type="domain" description="Helicase C-terminal" evidence="6">
    <location>
        <begin position="822"/>
        <end position="987"/>
    </location>
</feature>
<dbReference type="InterPro" id="IPR014001">
    <property type="entry name" value="Helicase_ATP-bd"/>
</dbReference>
<feature type="compositionally biased region" description="Acidic residues" evidence="4">
    <location>
        <begin position="92"/>
        <end position="103"/>
    </location>
</feature>
<dbReference type="InterPro" id="IPR027417">
    <property type="entry name" value="P-loop_NTPase"/>
</dbReference>
<evidence type="ECO:0000313" key="8">
    <source>
        <dbReference type="Proteomes" id="UP001107558"/>
    </source>
</evidence>
<evidence type="ECO:0000256" key="2">
    <source>
        <dbReference type="ARBA" id="ARBA00022801"/>
    </source>
</evidence>
<evidence type="ECO:0000259" key="5">
    <source>
        <dbReference type="PROSITE" id="PS51192"/>
    </source>
</evidence>
<dbReference type="OrthoDB" id="423559at2759"/>
<evidence type="ECO:0000259" key="6">
    <source>
        <dbReference type="PROSITE" id="PS51194"/>
    </source>
</evidence>
<keyword evidence="1" id="KW-0547">Nucleotide-binding</keyword>
<feature type="compositionally biased region" description="Basic and acidic residues" evidence="4">
    <location>
        <begin position="163"/>
        <end position="176"/>
    </location>
</feature>
<dbReference type="SMART" id="SM00490">
    <property type="entry name" value="HELICc"/>
    <property type="match status" value="1"/>
</dbReference>
<dbReference type="AlphaFoldDB" id="A0A9J6CEE5"/>
<feature type="compositionally biased region" description="Acidic residues" evidence="4">
    <location>
        <begin position="177"/>
        <end position="208"/>
    </location>
</feature>
<dbReference type="Pfam" id="PF00271">
    <property type="entry name" value="Helicase_C"/>
    <property type="match status" value="1"/>
</dbReference>
<evidence type="ECO:0000256" key="1">
    <source>
        <dbReference type="ARBA" id="ARBA00022741"/>
    </source>
</evidence>
<dbReference type="Gene3D" id="3.40.50.300">
    <property type="entry name" value="P-loop containing nucleotide triphosphate hydrolases"/>
    <property type="match status" value="1"/>
</dbReference>
<organism evidence="7 8">
    <name type="scientific">Polypedilum vanderplanki</name>
    <name type="common">Sleeping chironomid midge</name>
    <dbReference type="NCBI Taxonomy" id="319348"/>
    <lineage>
        <taxon>Eukaryota</taxon>
        <taxon>Metazoa</taxon>
        <taxon>Ecdysozoa</taxon>
        <taxon>Arthropoda</taxon>
        <taxon>Hexapoda</taxon>
        <taxon>Insecta</taxon>
        <taxon>Pterygota</taxon>
        <taxon>Neoptera</taxon>
        <taxon>Endopterygota</taxon>
        <taxon>Diptera</taxon>
        <taxon>Nematocera</taxon>
        <taxon>Chironomoidea</taxon>
        <taxon>Chironomidae</taxon>
        <taxon>Chironominae</taxon>
        <taxon>Polypedilum</taxon>
        <taxon>Polypedilum</taxon>
    </lineage>
</organism>
<dbReference type="SUPFAM" id="SSF52540">
    <property type="entry name" value="P-loop containing nucleoside triphosphate hydrolases"/>
    <property type="match status" value="2"/>
</dbReference>
<feature type="region of interest" description="Disordered" evidence="4">
    <location>
        <begin position="1"/>
        <end position="32"/>
    </location>
</feature>
<accession>A0A9J6CEE5</accession>